<dbReference type="Gene3D" id="3.30.870.10">
    <property type="entry name" value="Endonuclease Chain A"/>
    <property type="match status" value="2"/>
</dbReference>
<dbReference type="PROSITE" id="PS50035">
    <property type="entry name" value="PLD"/>
    <property type="match status" value="1"/>
</dbReference>
<dbReference type="SMART" id="SM00155">
    <property type="entry name" value="PLDc"/>
    <property type="match status" value="2"/>
</dbReference>
<dbReference type="Proteomes" id="UP001172684">
    <property type="component" value="Unassembled WGS sequence"/>
</dbReference>
<dbReference type="EMBL" id="JAPDRL010000227">
    <property type="protein sequence ID" value="KAJ9654562.1"/>
    <property type="molecule type" value="Genomic_DNA"/>
</dbReference>
<protein>
    <recommendedName>
        <fullName evidence="1">PLD phosphodiesterase domain-containing protein</fullName>
    </recommendedName>
</protein>
<gene>
    <name evidence="2" type="ORF">H2201_008983</name>
</gene>
<evidence type="ECO:0000259" key="1">
    <source>
        <dbReference type="PROSITE" id="PS50035"/>
    </source>
</evidence>
<accession>A0ABQ9NFI0</accession>
<name>A0ABQ9NFI0_9PEZI</name>
<feature type="domain" description="PLD phosphodiesterase" evidence="1">
    <location>
        <begin position="637"/>
        <end position="664"/>
    </location>
</feature>
<dbReference type="InterPro" id="IPR001736">
    <property type="entry name" value="PLipase_D/transphosphatidylase"/>
</dbReference>
<dbReference type="PANTHER" id="PTHR21248">
    <property type="entry name" value="CARDIOLIPIN SYNTHASE"/>
    <property type="match status" value="1"/>
</dbReference>
<keyword evidence="3" id="KW-1185">Reference proteome</keyword>
<proteinExistence type="predicted"/>
<evidence type="ECO:0000313" key="3">
    <source>
        <dbReference type="Proteomes" id="UP001172684"/>
    </source>
</evidence>
<sequence length="722" mass="81456">MSGWLDSDLIQDSAGSATLENLLGWLDRLDKAAPDGLHLSGIVYDKSYNESFPIDKKFQDDFTVFSPWGTWARERENNRTYPTPAQQALIDVVSQGIKADDSKCFIDIATLLPAPEFWTESGSGKKSVIDTIADAVNACSPNAEPVIRFLIGDQDATKRTEVYDGDRITKIFWNDNEPRIKHAKARLYVGYYSPNFHPRSTDDPAIKFVKSMKETIEKANPEVAKMLQAFEFDKHVAELVKTGARQISWNHGKIFAVNGRCIYTGGTNFWTEYSTSQFAKDKDKTPIDHNIVDHGIKIVGDAAVAGHKWSDYFWQYLDNPAQTDDNCICWATKLSDSNPTWWTRDGNITESTASSPTPILVKHDVTVNGTNKTVNGIPAEVKRSPFEKTMTFRMGKSQIRCLTVGKLGDWHGTMQQLTYPVMVIDLVRDLALNIFWQMNASLPDGVKGLGGYIYGLNKLLSDDVQKDLLFKQFKITPVAWASRHAMTKAIAYAKTSVILCQQCIVQTQTASIKDFQNAVDKINANKSLGIGPTNQWDGFIWPFDLLIALAQALGKISTTASDDKWRGIFIVLATKHGDQHSGWEDQTSIPRFKYRLKRIMLGLPSAFGLLGGGIPEDKIDAALSKYLHIRRVDKDNGHMYSHSKVVCVDKKLMYVGSDNAYPCYNEEHGVWVEDDSSESYYVGDWVNKFFDPYWGKCTEPKDEEEWFRPGRDKNDRFKREVN</sequence>
<organism evidence="2 3">
    <name type="scientific">Coniosporium apollinis</name>
    <dbReference type="NCBI Taxonomy" id="61459"/>
    <lineage>
        <taxon>Eukaryota</taxon>
        <taxon>Fungi</taxon>
        <taxon>Dikarya</taxon>
        <taxon>Ascomycota</taxon>
        <taxon>Pezizomycotina</taxon>
        <taxon>Dothideomycetes</taxon>
        <taxon>Dothideomycetes incertae sedis</taxon>
        <taxon>Coniosporium</taxon>
    </lineage>
</organism>
<reference evidence="2" key="1">
    <citation type="submission" date="2022-10" db="EMBL/GenBank/DDBJ databases">
        <title>Culturing micro-colonial fungi from biological soil crusts in the Mojave desert and describing Neophaeococcomyces mojavensis, and introducing the new genera and species Taxawa tesnikishii.</title>
        <authorList>
            <person name="Kurbessoian T."/>
            <person name="Stajich J.E."/>
        </authorList>
    </citation>
    <scope>NUCLEOTIDE SEQUENCE</scope>
    <source>
        <strain evidence="2">TK_1</strain>
    </source>
</reference>
<comment type="caution">
    <text evidence="2">The sequence shown here is derived from an EMBL/GenBank/DDBJ whole genome shotgun (WGS) entry which is preliminary data.</text>
</comment>
<evidence type="ECO:0000313" key="2">
    <source>
        <dbReference type="EMBL" id="KAJ9654562.1"/>
    </source>
</evidence>
<dbReference type="SUPFAM" id="SSF56024">
    <property type="entry name" value="Phospholipase D/nuclease"/>
    <property type="match status" value="2"/>
</dbReference>
<dbReference type="PANTHER" id="PTHR21248:SF22">
    <property type="entry name" value="PHOSPHOLIPASE D"/>
    <property type="match status" value="1"/>
</dbReference>